<dbReference type="AlphaFoldDB" id="A0A3P1Y144"/>
<protein>
    <submittedName>
        <fullName evidence="2">Uncharacterized protein</fullName>
    </submittedName>
</protein>
<dbReference type="OrthoDB" id="9884901at2"/>
<proteinExistence type="predicted"/>
<feature type="transmembrane region" description="Helical" evidence="1">
    <location>
        <begin position="72"/>
        <end position="94"/>
    </location>
</feature>
<accession>A0A3P1Y144</accession>
<organism evidence="2 3">
    <name type="scientific">Tannerella forsythia</name>
    <name type="common">Bacteroides forsythus</name>
    <dbReference type="NCBI Taxonomy" id="28112"/>
    <lineage>
        <taxon>Bacteria</taxon>
        <taxon>Pseudomonadati</taxon>
        <taxon>Bacteroidota</taxon>
        <taxon>Bacteroidia</taxon>
        <taxon>Bacteroidales</taxon>
        <taxon>Tannerellaceae</taxon>
        <taxon>Tannerella</taxon>
    </lineage>
</organism>
<evidence type="ECO:0000313" key="3">
    <source>
        <dbReference type="Proteomes" id="UP000278609"/>
    </source>
</evidence>
<keyword evidence="1" id="KW-1133">Transmembrane helix</keyword>
<gene>
    <name evidence="2" type="ORF">EII40_01900</name>
</gene>
<evidence type="ECO:0000256" key="1">
    <source>
        <dbReference type="SAM" id="Phobius"/>
    </source>
</evidence>
<keyword evidence="1" id="KW-0472">Membrane</keyword>
<feature type="transmembrane region" description="Helical" evidence="1">
    <location>
        <begin position="39"/>
        <end position="60"/>
    </location>
</feature>
<comment type="caution">
    <text evidence="2">The sequence shown here is derived from an EMBL/GenBank/DDBJ whole genome shotgun (WGS) entry which is preliminary data.</text>
</comment>
<reference evidence="2 3" key="1">
    <citation type="submission" date="2018-11" db="EMBL/GenBank/DDBJ databases">
        <title>Genomes From Bacteria Associated with the Canine Oral Cavity: a Test Case for Automated Genome-Based Taxonomic Assignment.</title>
        <authorList>
            <person name="Coil D.A."/>
            <person name="Jospin G."/>
            <person name="Darling A.E."/>
            <person name="Wallis C."/>
            <person name="Davis I.J."/>
            <person name="Harris S."/>
            <person name="Eisen J.A."/>
            <person name="Holcombe L.J."/>
            <person name="O'Flynn C."/>
        </authorList>
    </citation>
    <scope>NUCLEOTIDE SEQUENCE [LARGE SCALE GENOMIC DNA]</scope>
    <source>
        <strain evidence="2 3">OH2617_COT-023</strain>
    </source>
</reference>
<dbReference type="RefSeq" id="WP_124750584.1">
    <property type="nucleotide sequence ID" value="NZ_RQYS01000005.1"/>
</dbReference>
<evidence type="ECO:0000313" key="2">
    <source>
        <dbReference type="EMBL" id="RRD62823.1"/>
    </source>
</evidence>
<name>A0A3P1Y144_TANFO</name>
<dbReference type="Proteomes" id="UP000278609">
    <property type="component" value="Unassembled WGS sequence"/>
</dbReference>
<dbReference type="EMBL" id="RQYS01000005">
    <property type="protein sequence ID" value="RRD62823.1"/>
    <property type="molecule type" value="Genomic_DNA"/>
</dbReference>
<feature type="transmembrane region" description="Helical" evidence="1">
    <location>
        <begin position="12"/>
        <end position="33"/>
    </location>
</feature>
<feature type="transmembrane region" description="Helical" evidence="1">
    <location>
        <begin position="106"/>
        <end position="127"/>
    </location>
</feature>
<keyword evidence="1" id="KW-0812">Transmembrane</keyword>
<sequence length="146" mass="17132">MSSAYSHKTVNTFVLGSILMFGVIELAMVYWLFPKSYTPYMLLTPVYFLMLGLTVLLALSRIESKRLHPGRAVARLMLLNTSQFIVSACLLFYYVYRINVQRRAFLLTFGLFYIWFMCVKLFVLYNIDSQHKHHKRTGVKDEQKVQ</sequence>